<feature type="transmembrane region" description="Helical" evidence="1">
    <location>
        <begin position="79"/>
        <end position="98"/>
    </location>
</feature>
<dbReference type="PANTHER" id="PTHR36844">
    <property type="entry name" value="PROTEASE PRSW"/>
    <property type="match status" value="1"/>
</dbReference>
<proteinExistence type="predicted"/>
<evidence type="ECO:0000313" key="2">
    <source>
        <dbReference type="EMBL" id="MBP2179236.1"/>
    </source>
</evidence>
<evidence type="ECO:0000256" key="1">
    <source>
        <dbReference type="SAM" id="Phobius"/>
    </source>
</evidence>
<gene>
    <name evidence="2" type="ORF">JOM49_000762</name>
</gene>
<feature type="transmembrane region" description="Helical" evidence="1">
    <location>
        <begin position="18"/>
        <end position="39"/>
    </location>
</feature>
<protein>
    <submittedName>
        <fullName evidence="2">RsiW-degrading membrane proteinase PrsW (M82 family)</fullName>
    </submittedName>
</protein>
<keyword evidence="3" id="KW-1185">Reference proteome</keyword>
<dbReference type="Proteomes" id="UP000741013">
    <property type="component" value="Unassembled WGS sequence"/>
</dbReference>
<dbReference type="Pfam" id="PF13367">
    <property type="entry name" value="PrsW-protease"/>
    <property type="match status" value="1"/>
</dbReference>
<feature type="transmembrane region" description="Helical" evidence="1">
    <location>
        <begin position="153"/>
        <end position="174"/>
    </location>
</feature>
<dbReference type="PANTHER" id="PTHR36844:SF1">
    <property type="entry name" value="PROTEASE PRSW"/>
    <property type="match status" value="1"/>
</dbReference>
<dbReference type="EMBL" id="JAGGMS010000001">
    <property type="protein sequence ID" value="MBP2179236.1"/>
    <property type="molecule type" value="Genomic_DNA"/>
</dbReference>
<keyword evidence="1" id="KW-0812">Transmembrane</keyword>
<feature type="transmembrane region" description="Helical" evidence="1">
    <location>
        <begin position="45"/>
        <end position="67"/>
    </location>
</feature>
<comment type="caution">
    <text evidence="2">The sequence shown here is derived from an EMBL/GenBank/DDBJ whole genome shotgun (WGS) entry which is preliminary data.</text>
</comment>
<sequence length="394" mass="41834">MIATSSVQRRPRPRRITVLLPVLGLILLALCGLVLFGVLTSRVGVLAVVIGVVAALVPVGVVTAVFLWVDRWEPEPAKLLLVTFAWGAFVATATALLINNTAETVGDLLLGSGNGSTFSAVVSAPLVEEAAKSAIVFLVLLRRRKEFDGVVDGIVYAGFSAAGFAFTENIYYFGRAFAENGFGDGSHAGVLAAFILRGVLSPFTHPLFAVFTGLGIGLAARSVSRPVRVLAPLGGYLAAVALHALWNGAATLGGAEAFLNIYFLIMVPMFIGVAMLVVWHRRREQRIVAAELPAMATTRWIAPSEVDLLASLPGRRKWRRQAAKESGRAAGRAVGTYQSAVTELAFLRRAMATGTAPPDAESHHGELVATLRSARAEAVRLSKRSRPSRGSRTG</sequence>
<reference evidence="2 3" key="1">
    <citation type="submission" date="2021-03" db="EMBL/GenBank/DDBJ databases">
        <title>Sequencing the genomes of 1000 actinobacteria strains.</title>
        <authorList>
            <person name="Klenk H.-P."/>
        </authorList>
    </citation>
    <scope>NUCLEOTIDE SEQUENCE [LARGE SCALE GENOMIC DNA]</scope>
    <source>
        <strain evidence="2 3">DSM 45510</strain>
    </source>
</reference>
<feature type="transmembrane region" description="Helical" evidence="1">
    <location>
        <begin position="258"/>
        <end position="279"/>
    </location>
</feature>
<evidence type="ECO:0000313" key="3">
    <source>
        <dbReference type="Proteomes" id="UP000741013"/>
    </source>
</evidence>
<accession>A0ABS4PII7</accession>
<organism evidence="2 3">
    <name type="scientific">Amycolatopsis magusensis</name>
    <dbReference type="NCBI Taxonomy" id="882444"/>
    <lineage>
        <taxon>Bacteria</taxon>
        <taxon>Bacillati</taxon>
        <taxon>Actinomycetota</taxon>
        <taxon>Actinomycetes</taxon>
        <taxon>Pseudonocardiales</taxon>
        <taxon>Pseudonocardiaceae</taxon>
        <taxon>Amycolatopsis</taxon>
    </lineage>
</organism>
<keyword evidence="1" id="KW-0472">Membrane</keyword>
<feature type="transmembrane region" description="Helical" evidence="1">
    <location>
        <begin position="118"/>
        <end position="141"/>
    </location>
</feature>
<feature type="transmembrane region" description="Helical" evidence="1">
    <location>
        <begin position="227"/>
        <end position="246"/>
    </location>
</feature>
<feature type="transmembrane region" description="Helical" evidence="1">
    <location>
        <begin position="194"/>
        <end position="220"/>
    </location>
</feature>
<name>A0ABS4PII7_9PSEU</name>
<keyword evidence="1" id="KW-1133">Transmembrane helix</keyword>
<dbReference type="InterPro" id="IPR026898">
    <property type="entry name" value="PrsW"/>
</dbReference>